<evidence type="ECO:0000256" key="1">
    <source>
        <dbReference type="SAM" id="MobiDB-lite"/>
    </source>
</evidence>
<sequence length="62" mass="6148">MSGATVIGGGSTSLYAAKTLDLGSVTNSQSSSTGQGTTVGIRGRVKAGTVQTPHLSGYRTSM</sequence>
<name>A0A252AJV8_9PROT</name>
<evidence type="ECO:0000313" key="3">
    <source>
        <dbReference type="Proteomes" id="UP000194641"/>
    </source>
</evidence>
<reference evidence="3" key="1">
    <citation type="submission" date="2014-06" db="EMBL/GenBank/DDBJ databases">
        <authorList>
            <person name="Winans N.J."/>
            <person name="Newell P.D."/>
            <person name="Douglas A.E."/>
        </authorList>
    </citation>
    <scope>NUCLEOTIDE SEQUENCE [LARGE SCALE GENOMIC DNA]</scope>
</reference>
<dbReference type="AlphaFoldDB" id="A0A252AJV8"/>
<gene>
    <name evidence="2" type="ORF">HK17_15315</name>
</gene>
<dbReference type="RefSeq" id="WP_086660168.1">
    <property type="nucleotide sequence ID" value="NZ_JBJJWX010000047.1"/>
</dbReference>
<dbReference type="EMBL" id="JOPA01000068">
    <property type="protein sequence ID" value="OUI89871.1"/>
    <property type="molecule type" value="Genomic_DNA"/>
</dbReference>
<evidence type="ECO:0000313" key="2">
    <source>
        <dbReference type="EMBL" id="OUI89871.1"/>
    </source>
</evidence>
<dbReference type="Proteomes" id="UP000194641">
    <property type="component" value="Unassembled WGS sequence"/>
</dbReference>
<feature type="compositionally biased region" description="Polar residues" evidence="1">
    <location>
        <begin position="49"/>
        <end position="62"/>
    </location>
</feature>
<feature type="region of interest" description="Disordered" evidence="1">
    <location>
        <begin position="24"/>
        <end position="62"/>
    </location>
</feature>
<organism evidence="2 3">
    <name type="scientific">Acetobacter indonesiensis</name>
    <dbReference type="NCBI Taxonomy" id="104101"/>
    <lineage>
        <taxon>Bacteria</taxon>
        <taxon>Pseudomonadati</taxon>
        <taxon>Pseudomonadota</taxon>
        <taxon>Alphaproteobacteria</taxon>
        <taxon>Acetobacterales</taxon>
        <taxon>Acetobacteraceae</taxon>
        <taxon>Acetobacter</taxon>
    </lineage>
</organism>
<accession>A0A252AJV8</accession>
<proteinExistence type="predicted"/>
<protein>
    <submittedName>
        <fullName evidence="2">Uncharacterized protein</fullName>
    </submittedName>
</protein>
<comment type="caution">
    <text evidence="2">The sequence shown here is derived from an EMBL/GenBank/DDBJ whole genome shotgun (WGS) entry which is preliminary data.</text>
</comment>
<feature type="compositionally biased region" description="Low complexity" evidence="1">
    <location>
        <begin position="24"/>
        <end position="40"/>
    </location>
</feature>